<dbReference type="EMBL" id="JAWDEY010000036">
    <property type="protein sequence ID" value="KAK6587656.1"/>
    <property type="molecule type" value="Genomic_DNA"/>
</dbReference>
<sequence>MRFLSISSYNIIAWNKIRLNNIKISSNKNEEKGTSQVFIRDLTIKINNWFAFIITYILFYLLSVNSFLFIIRFLSGKFIGIHINGLNCYIKTKKRITDEIASEGLSILKLTHTFSDICVSNAFVILEVQLGSKLFFFGLQVGFLYLNNEKGNNCRILLRRSIIRYKELDLFGLGDHNTIKNPNFNLKKLFVILFNQNSSCRLFNIPGVINIKISYNINEISIMTTEDYFDEEFCGIYLSFMGILRLFNNLRLQNYIKNQIQVGHKNCCKFQVSFILKRLKFEDLNSGVIIFNDLNYYFDFESSGLKKLSVEIDYSFISFQISHLRLAEIFSLKAMYEKVDHILNIEFGLVKLHLYNNIIFNEFTDYCKIVEIPSVIFLVLFDFSNEQFIKCLINTDISGSLISLNNSGTQSYVNNKNNIDKELLLLNSEYFLTSIYSDLFFEIESENLSETTKRNELNVEFQVTFSSEIEIIDESSTISLNFGNGSVGFIYNSSNIELNAAKIYILFKKITNSEEVEFIEQKISSLVFKSFKKIENEVRSNRQVRNIEICDYSIEINNNLSIKCSRVKFINLLDGSKKLSLNSIYLKYKLPVRWEIRDAFLSARATETSIESISNLQNFVRISVSKLVMYEESNRYPEICHKLLNFKGNLNIYNYSNLHNIKIHFEFPEIKLNISKNNISNISELFFVLKKKITCKNSLFSVEKEKIVEFTTKATTINIFENYGNKYIIFTIYNEKSVGNITLSRVENNISCNINKMRLFIGEKEMLSRLNFVDFPFANETTYFLIEKSQPHEIICYEFLEKENLSYYFTETNEIGYFEDLFYPILFFELDIFLNLKFERVDGFISKTYFNVGFDQFQLTSGVYIVLDIFDILKLITFFGGNNEKKQSGLLFNILNIDHFSFNSSSITLILLNSQLEKKDKISINIEKLKVIRNKDNCNLGLDKFRICFFSPSKNVLGQQIGIYIDDFHEISKFYTGVTEINEILNIDLLNLGFDYYNNKVMRVDMYVDIAKLTLTKEFLDNINDNINKFVVGNCLYDKVFIVRHSNNSPLRVFFRSIRQCPNYNNNIVKSSKNQLFLLDYLGIYCLLENLKLTYRNFDLNLNFRSKYLVELDNTSKFNSNNIINNYSYYRGYFINNNYLDSTIKFSSNKNILSKYQQSLVSFENIKENYYSGSLLFGINIKIISEIKRDLGLFFSSNSNGISNLHSYHYVSENKYFECSLDFLVENNHIYICQKENRKDYNNSIATFKQSINFLNIFDSVTSSTEYFYCDYKIIDSNFQIGVECFKDNKTIFIKLFNIVNLVNISGIKLHYCIFSTLFSYQLGSFGKSKPIENFGVESIMDIDYNEELCLIIENSKNNRKELKISLEKNKSVTNNCFDLNFGDYSYNKGFFDLNNKHQLNICIFFDKHRFYIIIWPSAVVFNLTCHDFILNSIVDEQELYYIFKRKYAYREKIMPYIAILGKHFQTKEKKKLSLFTADDSIKYEFDVLHQNEDEFSNLIVDYNNNISIKINNYSNFIKDETIFGIIQRSSLKIMSISIEPYWSITNNSSFKLDIFSNNNIFSVYPSVGYLDNIGIFGGERTNEYNKSNHLIVRFNNFITNYVIDISNKVSFSDVINLYYSNNPSNLWEIVEITVTINNSVHDFNPEYSVKFSDFNEKKCGNYYILKNKTKNSYLLSQINRNFDFERYSTFHKMGNLQTEIWKNTLLGKIAYKVENESKRNNIANDSTVSSIYLFPDYVMDNKLVYWGNDLGRTLEKLVLLEYFDGNNNRVELGRVYLTYNKSTKKRFNYGFFDPKNNIKFVQLEVNIIRLEDGIIQIYFRDLSLISINITPNPPLFSPNNFLIPYFPNMERKIEFEININIRDFKLILGTVISEGIVILKRGISTLSHIGTTKNLFPIFPPRIDSEILKLIPSVKLVLINVKIILKRNNLLDLDDLGINYFMVFYAKNLDFTVFRGSKAIMEIANKKHNYLPLIRFSILESRKKRFEKLSDLKRYHVYDLNLNLPSLNVNLKLNDYLGILISKFMYEKETHIWNSNSGKEKSGVVIYFNTCDLFVQRITINNMLFLLNYRDSIKTPLKFHLENIDVLFSLIRNKTKVMVKSIIKSMLLKRINSVVNSIFLND</sequence>
<name>A0AAV9XYX5_9CRYT</name>
<reference evidence="2 3" key="1">
    <citation type="submission" date="2023-10" db="EMBL/GenBank/DDBJ databases">
        <title>Comparative genomics analysis reveals potential genetic determinants of host preference in Cryptosporidium xiaoi.</title>
        <authorList>
            <person name="Xiao L."/>
            <person name="Li J."/>
        </authorList>
    </citation>
    <scope>NUCLEOTIDE SEQUENCE [LARGE SCALE GENOMIC DNA]</scope>
    <source>
        <strain evidence="2 3">52996</strain>
    </source>
</reference>
<dbReference type="Proteomes" id="UP001311799">
    <property type="component" value="Unassembled WGS sequence"/>
</dbReference>
<gene>
    <name evidence="2" type="ORF">RS030_81381</name>
</gene>
<keyword evidence="3" id="KW-1185">Reference proteome</keyword>
<keyword evidence="1" id="KW-0472">Membrane</keyword>
<evidence type="ECO:0000256" key="1">
    <source>
        <dbReference type="SAM" id="Phobius"/>
    </source>
</evidence>
<evidence type="ECO:0000313" key="3">
    <source>
        <dbReference type="Proteomes" id="UP001311799"/>
    </source>
</evidence>
<keyword evidence="1" id="KW-0812">Transmembrane</keyword>
<protein>
    <submittedName>
        <fullName evidence="2">Uncharacterized protein</fullName>
    </submittedName>
</protein>
<proteinExistence type="predicted"/>
<organism evidence="2 3">
    <name type="scientific">Cryptosporidium xiaoi</name>
    <dbReference type="NCBI Taxonomy" id="659607"/>
    <lineage>
        <taxon>Eukaryota</taxon>
        <taxon>Sar</taxon>
        <taxon>Alveolata</taxon>
        <taxon>Apicomplexa</taxon>
        <taxon>Conoidasida</taxon>
        <taxon>Coccidia</taxon>
        <taxon>Eucoccidiorida</taxon>
        <taxon>Eimeriorina</taxon>
        <taxon>Cryptosporidiidae</taxon>
        <taxon>Cryptosporidium</taxon>
    </lineage>
</organism>
<comment type="caution">
    <text evidence="2">The sequence shown here is derived from an EMBL/GenBank/DDBJ whole genome shotgun (WGS) entry which is preliminary data.</text>
</comment>
<accession>A0AAV9XYX5</accession>
<keyword evidence="1" id="KW-1133">Transmembrane helix</keyword>
<evidence type="ECO:0000313" key="2">
    <source>
        <dbReference type="EMBL" id="KAK6587656.1"/>
    </source>
</evidence>
<feature type="transmembrane region" description="Helical" evidence="1">
    <location>
        <begin position="49"/>
        <end position="74"/>
    </location>
</feature>